<comment type="caution">
    <text evidence="1">The sequence shown here is derived from an EMBL/GenBank/DDBJ whole genome shotgun (WGS) entry which is preliminary data.</text>
</comment>
<sequence length="100" mass="11611">MLEQFLKNLVGGTHIGEVYEGLSPMVQGLQYKKAMDLVERVRRRTTKMFRGLENLSYGEGLKELGLLGLEKRSLWRDLLVAFQYLKEACKKDGERLYQDL</sequence>
<organism evidence="1 2">
    <name type="scientific">Mycteria americana</name>
    <name type="common">Wood stork</name>
    <dbReference type="NCBI Taxonomy" id="33587"/>
    <lineage>
        <taxon>Eukaryota</taxon>
        <taxon>Metazoa</taxon>
        <taxon>Chordata</taxon>
        <taxon>Craniata</taxon>
        <taxon>Vertebrata</taxon>
        <taxon>Euteleostomi</taxon>
        <taxon>Archelosauria</taxon>
        <taxon>Archosauria</taxon>
        <taxon>Dinosauria</taxon>
        <taxon>Saurischia</taxon>
        <taxon>Theropoda</taxon>
        <taxon>Coelurosauria</taxon>
        <taxon>Aves</taxon>
        <taxon>Neognathae</taxon>
        <taxon>Neoaves</taxon>
        <taxon>Aequornithes</taxon>
        <taxon>Ciconiiformes</taxon>
        <taxon>Ciconiidae</taxon>
        <taxon>Mycteria</taxon>
    </lineage>
</organism>
<evidence type="ECO:0000313" key="2">
    <source>
        <dbReference type="Proteomes" id="UP001333110"/>
    </source>
</evidence>
<name>A0AAN7NVN4_MYCAM</name>
<dbReference type="EMBL" id="JAUNZN010000001">
    <property type="protein sequence ID" value="KAK4831264.1"/>
    <property type="molecule type" value="Genomic_DNA"/>
</dbReference>
<evidence type="ECO:0000313" key="1">
    <source>
        <dbReference type="EMBL" id="KAK4831264.1"/>
    </source>
</evidence>
<keyword evidence="2" id="KW-1185">Reference proteome</keyword>
<dbReference type="Proteomes" id="UP001333110">
    <property type="component" value="Unassembled WGS sequence"/>
</dbReference>
<reference evidence="1 2" key="1">
    <citation type="journal article" date="2023" name="J. Hered.">
        <title>Chromosome-level genome of the wood stork (Mycteria americana) provides insight into avian chromosome evolution.</title>
        <authorList>
            <person name="Flamio R. Jr."/>
            <person name="Ramstad K.M."/>
        </authorList>
    </citation>
    <scope>NUCLEOTIDE SEQUENCE [LARGE SCALE GENOMIC DNA]</scope>
    <source>
        <strain evidence="1">JAX WOST 10</strain>
    </source>
</reference>
<proteinExistence type="predicted"/>
<protein>
    <submittedName>
        <fullName evidence="1">Uncharacterized protein</fullName>
    </submittedName>
</protein>
<gene>
    <name evidence="1" type="ORF">QYF61_016734</name>
</gene>
<accession>A0AAN7NVN4</accession>
<dbReference type="AlphaFoldDB" id="A0AAN7NVN4"/>